<feature type="active site" description="Proton acceptor" evidence="9">
    <location>
        <position position="1488"/>
    </location>
</feature>
<feature type="short sequence motif" description="DGA/G" evidence="9">
    <location>
        <begin position="1488"/>
        <end position="1490"/>
    </location>
</feature>
<dbReference type="EnsemblMetazoa" id="Aqu2.1.36268_001">
    <property type="protein sequence ID" value="Aqu2.1.36268_001"/>
    <property type="gene ID" value="Aqu2.1.36268"/>
</dbReference>
<feature type="compositionally biased region" description="Low complexity" evidence="10">
    <location>
        <begin position="981"/>
        <end position="996"/>
    </location>
</feature>
<evidence type="ECO:0000256" key="7">
    <source>
        <dbReference type="PROSITE-ProRule" id="PRU00023"/>
    </source>
</evidence>
<feature type="repeat" description="ANK" evidence="7">
    <location>
        <begin position="1161"/>
        <end position="1193"/>
    </location>
</feature>
<accession>A0A1X7V8F9</accession>
<reference evidence="12" key="1">
    <citation type="submission" date="2017-05" db="UniProtKB">
        <authorList>
            <consortium name="EnsemblMetazoa"/>
        </authorList>
    </citation>
    <scope>IDENTIFICATION</scope>
</reference>
<evidence type="ECO:0000256" key="3">
    <source>
        <dbReference type="ARBA" id="ARBA00022801"/>
    </source>
</evidence>
<dbReference type="SUPFAM" id="SSF48403">
    <property type="entry name" value="Ankyrin repeat"/>
    <property type="match status" value="1"/>
</dbReference>
<dbReference type="Gene3D" id="3.40.1090.10">
    <property type="entry name" value="Cytosolic phospholipase A2 catalytic domain"/>
    <property type="match status" value="1"/>
</dbReference>
<dbReference type="SUPFAM" id="SSF52151">
    <property type="entry name" value="FabD/lysophospholipase-like"/>
    <property type="match status" value="1"/>
</dbReference>
<keyword evidence="2" id="KW-0677">Repeat</keyword>
<dbReference type="InterPro" id="IPR001680">
    <property type="entry name" value="WD40_rpt"/>
</dbReference>
<evidence type="ECO:0000256" key="1">
    <source>
        <dbReference type="ARBA" id="ARBA00013278"/>
    </source>
</evidence>
<dbReference type="InterPro" id="IPR047148">
    <property type="entry name" value="PLPL9"/>
</dbReference>
<dbReference type="Pfam" id="PF00400">
    <property type="entry name" value="WD40"/>
    <property type="match status" value="4"/>
</dbReference>
<dbReference type="InterPro" id="IPR036770">
    <property type="entry name" value="Ankyrin_rpt-contain_sf"/>
</dbReference>
<dbReference type="InParanoid" id="A0A1X7V8F9"/>
<dbReference type="GO" id="GO:2000304">
    <property type="term" value="P:positive regulation of ceramide biosynthetic process"/>
    <property type="evidence" value="ECO:0007669"/>
    <property type="project" value="TreeGrafter"/>
</dbReference>
<feature type="region of interest" description="Disordered" evidence="10">
    <location>
        <begin position="925"/>
        <end position="1071"/>
    </location>
</feature>
<dbReference type="Pfam" id="PF13857">
    <property type="entry name" value="Ank_5"/>
    <property type="match status" value="1"/>
</dbReference>
<feature type="compositionally biased region" description="Polar residues" evidence="10">
    <location>
        <begin position="733"/>
        <end position="760"/>
    </location>
</feature>
<evidence type="ECO:0000256" key="9">
    <source>
        <dbReference type="PROSITE-ProRule" id="PRU01161"/>
    </source>
</evidence>
<dbReference type="PROSITE" id="PS50082">
    <property type="entry name" value="WD_REPEATS_2"/>
    <property type="match status" value="3"/>
</dbReference>
<dbReference type="EC" id="3.1.1.4" evidence="1"/>
<dbReference type="InterPro" id="IPR011047">
    <property type="entry name" value="Quinoprotein_ADH-like_sf"/>
</dbReference>
<feature type="repeat" description="WD" evidence="8">
    <location>
        <begin position="559"/>
        <end position="593"/>
    </location>
</feature>
<dbReference type="GO" id="GO:0005739">
    <property type="term" value="C:mitochondrion"/>
    <property type="evidence" value="ECO:0007669"/>
    <property type="project" value="TreeGrafter"/>
</dbReference>
<keyword evidence="8" id="KW-0853">WD repeat</keyword>
<dbReference type="eggNOG" id="KOG0273">
    <property type="taxonomic scope" value="Eukaryota"/>
</dbReference>
<dbReference type="SMART" id="SM00320">
    <property type="entry name" value="WD40"/>
    <property type="match status" value="7"/>
</dbReference>
<feature type="region of interest" description="Disordered" evidence="10">
    <location>
        <begin position="168"/>
        <end position="188"/>
    </location>
</feature>
<name>A0A1X7V8F9_AMPQE</name>
<dbReference type="PROSITE" id="PS51635">
    <property type="entry name" value="PNPLA"/>
    <property type="match status" value="1"/>
</dbReference>
<dbReference type="OrthoDB" id="2096344at2759"/>
<feature type="domain" description="PNPLA" evidence="11">
    <location>
        <begin position="1323"/>
        <end position="1501"/>
    </location>
</feature>
<feature type="short sequence motif" description="GXSXG" evidence="9">
    <location>
        <begin position="1359"/>
        <end position="1363"/>
    </location>
</feature>
<evidence type="ECO:0000313" key="12">
    <source>
        <dbReference type="EnsemblMetazoa" id="Aqu2.1.36268_001"/>
    </source>
</evidence>
<feature type="compositionally biased region" description="Polar residues" evidence="10">
    <location>
        <begin position="770"/>
        <end position="780"/>
    </location>
</feature>
<evidence type="ECO:0000256" key="6">
    <source>
        <dbReference type="ARBA" id="ARBA00023422"/>
    </source>
</evidence>
<dbReference type="Gene3D" id="2.130.10.10">
    <property type="entry name" value="YVTN repeat-like/Quinoprotein amine dehydrogenase"/>
    <property type="match status" value="3"/>
</dbReference>
<feature type="repeat" description="WD" evidence="8">
    <location>
        <begin position="517"/>
        <end position="552"/>
    </location>
</feature>
<dbReference type="InterPro" id="IPR036322">
    <property type="entry name" value="WD40_repeat_dom_sf"/>
</dbReference>
<evidence type="ECO:0000256" key="5">
    <source>
        <dbReference type="ARBA" id="ARBA00023098"/>
    </source>
</evidence>
<feature type="compositionally biased region" description="Polar residues" evidence="10">
    <location>
        <begin position="817"/>
        <end position="826"/>
    </location>
</feature>
<dbReference type="GO" id="GO:0052816">
    <property type="term" value="F:long-chain fatty acyl-CoA hydrolase activity"/>
    <property type="evidence" value="ECO:0007669"/>
    <property type="project" value="TreeGrafter"/>
</dbReference>
<dbReference type="PANTHER" id="PTHR24139:SF34">
    <property type="entry name" value="85_88 KDA CALCIUM-INDEPENDENT PHOSPHOLIPASE A2"/>
    <property type="match status" value="1"/>
</dbReference>
<dbReference type="InterPro" id="IPR016035">
    <property type="entry name" value="Acyl_Trfase/lysoPLipase"/>
</dbReference>
<dbReference type="GO" id="GO:0047499">
    <property type="term" value="F:calcium-independent phospholipase A2 activity"/>
    <property type="evidence" value="ECO:0007669"/>
    <property type="project" value="InterPro"/>
</dbReference>
<feature type="compositionally biased region" description="Basic and acidic residues" evidence="10">
    <location>
        <begin position="828"/>
        <end position="839"/>
    </location>
</feature>
<dbReference type="SUPFAM" id="SSF50978">
    <property type="entry name" value="WD40 repeat-like"/>
    <property type="match status" value="1"/>
</dbReference>
<dbReference type="SUPFAM" id="SSF50998">
    <property type="entry name" value="Quinoprotein alcohol dehydrogenase-like"/>
    <property type="match status" value="1"/>
</dbReference>
<dbReference type="PROSITE" id="PS50088">
    <property type="entry name" value="ANK_REPEAT"/>
    <property type="match status" value="1"/>
</dbReference>
<dbReference type="InterPro" id="IPR002110">
    <property type="entry name" value="Ankyrin_rpt"/>
</dbReference>
<dbReference type="InterPro" id="IPR002641">
    <property type="entry name" value="PNPLA_dom"/>
</dbReference>
<dbReference type="InterPro" id="IPR015943">
    <property type="entry name" value="WD40/YVTN_repeat-like_dom_sf"/>
</dbReference>
<keyword evidence="4 7" id="KW-0040">ANK repeat</keyword>
<feature type="region of interest" description="Disordered" evidence="10">
    <location>
        <begin position="733"/>
        <end position="876"/>
    </location>
</feature>
<protein>
    <recommendedName>
        <fullName evidence="1">phospholipase A2</fullName>
        <ecNumber evidence="1">3.1.1.4</ecNumber>
    </recommendedName>
</protein>
<feature type="active site" description="Nucleophile" evidence="9">
    <location>
        <position position="1361"/>
    </location>
</feature>
<comment type="catalytic activity">
    <reaction evidence="6">
        <text>a 1,2-diacyl-sn-glycero-3-phosphocholine + H2O = a 1-acyl-sn-glycero-3-phosphocholine + a fatty acid + H(+)</text>
        <dbReference type="Rhea" id="RHEA:15801"/>
        <dbReference type="ChEBI" id="CHEBI:15377"/>
        <dbReference type="ChEBI" id="CHEBI:15378"/>
        <dbReference type="ChEBI" id="CHEBI:28868"/>
        <dbReference type="ChEBI" id="CHEBI:57643"/>
        <dbReference type="ChEBI" id="CHEBI:58168"/>
        <dbReference type="EC" id="3.1.1.4"/>
    </reaction>
    <physiologicalReaction direction="left-to-right" evidence="6">
        <dbReference type="Rhea" id="RHEA:15802"/>
    </physiologicalReaction>
</comment>
<evidence type="ECO:0000256" key="4">
    <source>
        <dbReference type="ARBA" id="ARBA00023043"/>
    </source>
</evidence>
<dbReference type="PROSITE" id="PS50294">
    <property type="entry name" value="WD_REPEATS_REGION"/>
    <property type="match status" value="2"/>
</dbReference>
<evidence type="ECO:0000256" key="2">
    <source>
        <dbReference type="ARBA" id="ARBA00022737"/>
    </source>
</evidence>
<feature type="compositionally biased region" description="Polar residues" evidence="10">
    <location>
        <begin position="1002"/>
        <end position="1017"/>
    </location>
</feature>
<dbReference type="PROSITE" id="PS50297">
    <property type="entry name" value="ANK_REP_REGION"/>
    <property type="match status" value="1"/>
</dbReference>
<dbReference type="Pfam" id="PF01734">
    <property type="entry name" value="Patatin"/>
    <property type="match status" value="1"/>
</dbReference>
<evidence type="ECO:0000259" key="11">
    <source>
        <dbReference type="PROSITE" id="PS51635"/>
    </source>
</evidence>
<organism evidence="12">
    <name type="scientific">Amphimedon queenslandica</name>
    <name type="common">Sponge</name>
    <dbReference type="NCBI Taxonomy" id="400682"/>
    <lineage>
        <taxon>Eukaryota</taxon>
        <taxon>Metazoa</taxon>
        <taxon>Porifera</taxon>
        <taxon>Demospongiae</taxon>
        <taxon>Heteroscleromorpha</taxon>
        <taxon>Haplosclerida</taxon>
        <taxon>Niphatidae</taxon>
        <taxon>Amphimedon</taxon>
    </lineage>
</organism>
<dbReference type="Gene3D" id="1.25.40.20">
    <property type="entry name" value="Ankyrin repeat-containing domain"/>
    <property type="match status" value="1"/>
</dbReference>
<feature type="compositionally biased region" description="Basic and acidic residues" evidence="10">
    <location>
        <begin position="168"/>
        <end position="181"/>
    </location>
</feature>
<sequence length="1623" mass="179529">MAASKEPDVFFTANHSWGVASARHVSGLPVNEIPFTFDAPLGPSVVRWDLSNGERVRSRQIHSDLIVCMRYSPNDEYIATASTGGEVKVWSRSSWDLIAETIAPIDSLFHLSWSPSSDCILIIGNGRNSSALLYKLENGKMEEDGDQKVYKERLNLLWSTRAGLSKTRESTIESHDQRSKSPEQSTGKDYSYKDAFYMGEVNPSNNVFIVEEREESCTQLHLLDGGTGLPIKTTPLSSLSGTREAHTLMMSSLHDGLYALMVEGGYVVMVTAEELEIVNIYNIGFSSRTCAWDKDLLLLPSDSGKLTWINVQNGSPVQEIRVGSSDYIVHVSLSSTSGLWLCGFSRLLYCTMERNDNGVPTKVAATHQVSTHEISCCGVSFSPLSSLLSVGDLAGNVYLYSCSEDIYIPLEMWNVGGSVRCLCWLDNDCVLVGSLDGSIHLWRIGGDIKPFLSMEGGIIHIRCSSDGKYFAVGTSSGKVGVYLYNKEGGVTPPTPCPVSVFMAHYPRPDVKDSRFGQLGHQAEVWSLCWDPTDRYLATCSEDQTVRIWKAESWIGVATLKGHTLAVTSVDWADVNGRSLLASCSDDRTIRLYQFLLEGESFDLLFTMNTKSIYGWHTLTYLTFKLQPDKSSALLVVTTQHGYIVLFNIINGSMVDSSCKYQPIGPASLQFILDSTVSDRTVCIVHYCGGKGDPVLYSLLAVLVQYNLKLHQYPIMSHFDVPTLQTNLRGLQKLQQVTHREASSTTPTSKEQTDGSKSPLSRSPLFRKKSNPSVDTSSSSAKPPGTHSPANRSPNPAGAERRKYQDMPVSGEGGVTGSGQRRQSAYSKGSKEYKEQKKSPDAGMGTSPGGMGISTGMSPSCIGTGMSPGGMGMSSDSAPEMSLITVMDLEVSLSQKRYYYEKPLDIAESIQLLEREEQMTRDSGHEYYAHPFGISTGTSDATKNPRPKTPPPKPYRKRNNSGTDESPPIPPPLPDANQKAVSPTKTKSKFSFFGSSRKISEPSGPQVSPKLTRSNTANDGIGSGLPHSRSDDKLSNKSKGAVGNLIDKIRRSPISKRKFPNDDVAPVEPVKPDKRDFDQISVSVVSEAGVLKTNYPPLHTVSARSIGDLLKDPNIDPNAREDENDRTALHWYVSKPRQSRHTLLYKCIQSGRDFDLNAQDKYDNTPLHIAAEKDDIQYIRVLVAFGALLFCKNYQGKFPYQLAPPNSPSYEFLTEFREPLLNGPFSLANLPSEDCTASLNIDELRNQTIGELMKPQSMAMLARMIDDDMVKAEREFHDAPVGPGEDMLSFNSARTLEERSADAARTQQRYYLNGWKKTAGSRVLFLDGGGIRGLVQIEVLMELEERTGCKVTELFDWIVGNSTGGIVALGLVYAGKTLSQMRQLYMQMKSKVFEGAGNFASAFLGMKNNTEKMEKILKTEIGEKLLSSVQQPRVMIATVNTECIPIKVQFFTNFMPEPAELYDVPVWKAARATSAAPIFFEPFEGKYVDGGVKANNPCMEALQVIKEYDRSRNHPERHFLLTVSIGTGIYPKQTMLSIDMRKNFWAKMQHLKQLVDMFVDAISDSESAAKGFEEWCKGMRVPIPFYRFSPQLDEAISPGETSDEKLVDLIIKTKLYLTQKVRQS</sequence>
<evidence type="ECO:0000256" key="8">
    <source>
        <dbReference type="PROSITE-ProRule" id="PRU00221"/>
    </source>
</evidence>
<proteinExistence type="predicted"/>
<keyword evidence="5 9" id="KW-0443">Lipid metabolism</keyword>
<feature type="repeat" description="WD" evidence="8">
    <location>
        <begin position="59"/>
        <end position="100"/>
    </location>
</feature>
<evidence type="ECO:0000256" key="10">
    <source>
        <dbReference type="SAM" id="MobiDB-lite"/>
    </source>
</evidence>
<dbReference type="PANTHER" id="PTHR24139">
    <property type="entry name" value="CALCIUM-INDEPENDENT PHOSPHOLIPASE A2"/>
    <property type="match status" value="1"/>
</dbReference>
<keyword evidence="3 9" id="KW-0378">Hydrolase</keyword>
<feature type="short sequence motif" description="GXGXXG" evidence="9">
    <location>
        <begin position="1327"/>
        <end position="1332"/>
    </location>
</feature>
<dbReference type="GO" id="GO:0016042">
    <property type="term" value="P:lipid catabolic process"/>
    <property type="evidence" value="ECO:0007669"/>
    <property type="project" value="UniProtKB-UniRule"/>
</dbReference>
<dbReference type="SMART" id="SM00248">
    <property type="entry name" value="ANK"/>
    <property type="match status" value="2"/>
</dbReference>
<keyword evidence="9" id="KW-0442">Lipid degradation</keyword>